<keyword evidence="4" id="KW-0732">Signal</keyword>
<feature type="domain" description="Solute-binding protein family 5" evidence="6">
    <location>
        <begin position="76"/>
        <end position="459"/>
    </location>
</feature>
<dbReference type="GO" id="GO:0015833">
    <property type="term" value="P:peptide transport"/>
    <property type="evidence" value="ECO:0007669"/>
    <property type="project" value="UniProtKB-KW"/>
</dbReference>
<dbReference type="FunFam" id="3.10.105.10:FF:000001">
    <property type="entry name" value="Oligopeptide ABC transporter, oligopeptide-binding protein"/>
    <property type="match status" value="1"/>
</dbReference>
<dbReference type="Gene3D" id="3.10.105.10">
    <property type="entry name" value="Dipeptide-binding Protein, Domain 3"/>
    <property type="match status" value="1"/>
</dbReference>
<dbReference type="PIRSF" id="PIRSF002741">
    <property type="entry name" value="MppA"/>
    <property type="match status" value="1"/>
</dbReference>
<sequence>MKKKYKYLTLLVIVTLILSACSNKKSLYSDEGQVFRKIITQDITTLDTALITDAVSSDVAGQTFEGLYSIDKNDKVTLGVAKETPQKSNGGKTLTINLRKDAKWSNGDPVTAHDFVYAWRKVVDPKTASEFAYIMSDIKNADLVNTGKKPLNSLGIKALNKYKLQIDLERPVPYINELLALSTFYPQDAKIAKKYGKKYGTNAERAVYNGPFKVTNWQVEDKIQLVKNNQYWDKKSVKLDKVNYKVLKDQQAGASLYDTNSIDDTIITSEQVDKYKGSKELNYRLTAGTFYIKMNEKTVPEFKNKNLRLAIAQAINKKGYVKTVLNDGSLASNNFTGIGTAKTPDGKDFASTVESPLKYNPKVAKQNWEKAKKELGKKEFAFTMNTQDTPASKIAAEYIKSQVESNLPGVTLKIKQMPFKQKTTLELANNYEATYSGWSPDYPDPTAFLETMTKDNAQNNTDWDNKEYNRLLKESNSSLLRETEKRNEALQRAESILLHDAPVAPVYQKGEAHLTNPQVKGLQYHKIGPDTTLKHVYIDKSIDRETGKKKDN</sequence>
<reference evidence="7 8" key="1">
    <citation type="submission" date="2019-09" db="EMBL/GenBank/DDBJ databases">
        <title>FDA dAtabase for Regulatory Grade micrObial Sequences (FDA-ARGOS): Supporting development and validation of Infectious Disease Dx tests.</title>
        <authorList>
            <person name="Sciortino C."/>
            <person name="Tallon L."/>
            <person name="Sadzewicz L."/>
            <person name="Vavikolanu K."/>
            <person name="Mehta A."/>
            <person name="Aluvathingal J."/>
            <person name="Nadendla S."/>
            <person name="Nandy P."/>
            <person name="Geyer C."/>
            <person name="Yan Y."/>
            <person name="Sichtig H."/>
        </authorList>
    </citation>
    <scope>NUCLEOTIDE SEQUENCE [LARGE SCALE GENOMIC DNA]</scope>
    <source>
        <strain evidence="7 8">FDAARGOS_661</strain>
    </source>
</reference>
<comment type="subcellular location">
    <subcellularLocation>
        <location evidence="1">Cell envelope</location>
    </subcellularLocation>
</comment>
<dbReference type="Pfam" id="PF00496">
    <property type="entry name" value="SBP_bac_5"/>
    <property type="match status" value="1"/>
</dbReference>
<evidence type="ECO:0000256" key="5">
    <source>
        <dbReference type="ARBA" id="ARBA00022856"/>
    </source>
</evidence>
<evidence type="ECO:0000256" key="1">
    <source>
        <dbReference type="ARBA" id="ARBA00004196"/>
    </source>
</evidence>
<dbReference type="CDD" id="cd08504">
    <property type="entry name" value="PBP2_OppA"/>
    <property type="match status" value="1"/>
</dbReference>
<evidence type="ECO:0000313" key="7">
    <source>
        <dbReference type="EMBL" id="QKQ29169.1"/>
    </source>
</evidence>
<protein>
    <submittedName>
        <fullName evidence="7">Peptide ABC transporter substrate-binding protein</fullName>
    </submittedName>
</protein>
<keyword evidence="3" id="KW-0813">Transport</keyword>
<organism evidence="7 8">
    <name type="scientific">Staphylococcus hominis</name>
    <dbReference type="NCBI Taxonomy" id="1290"/>
    <lineage>
        <taxon>Bacteria</taxon>
        <taxon>Bacillati</taxon>
        <taxon>Bacillota</taxon>
        <taxon>Bacilli</taxon>
        <taxon>Bacillales</taxon>
        <taxon>Staphylococcaceae</taxon>
        <taxon>Staphylococcus</taxon>
    </lineage>
</organism>
<dbReference type="PROSITE" id="PS51257">
    <property type="entry name" value="PROKAR_LIPOPROTEIN"/>
    <property type="match status" value="1"/>
</dbReference>
<keyword evidence="5" id="KW-0571">Peptide transport</keyword>
<keyword evidence="5" id="KW-0653">Protein transport</keyword>
<dbReference type="InterPro" id="IPR030678">
    <property type="entry name" value="Peptide/Ni-bd"/>
</dbReference>
<evidence type="ECO:0000313" key="8">
    <source>
        <dbReference type="Proteomes" id="UP000509636"/>
    </source>
</evidence>
<dbReference type="GO" id="GO:1904680">
    <property type="term" value="F:peptide transmembrane transporter activity"/>
    <property type="evidence" value="ECO:0007669"/>
    <property type="project" value="TreeGrafter"/>
</dbReference>
<dbReference type="GO" id="GO:0030288">
    <property type="term" value="C:outer membrane-bounded periplasmic space"/>
    <property type="evidence" value="ECO:0007669"/>
    <property type="project" value="UniProtKB-ARBA"/>
</dbReference>
<dbReference type="EMBL" id="CP054550">
    <property type="protein sequence ID" value="QKQ29169.1"/>
    <property type="molecule type" value="Genomic_DNA"/>
</dbReference>
<dbReference type="Proteomes" id="UP000509636">
    <property type="component" value="Chromosome"/>
</dbReference>
<dbReference type="InterPro" id="IPR000914">
    <property type="entry name" value="SBP_5_dom"/>
</dbReference>
<evidence type="ECO:0000256" key="2">
    <source>
        <dbReference type="ARBA" id="ARBA00005695"/>
    </source>
</evidence>
<dbReference type="PANTHER" id="PTHR30290">
    <property type="entry name" value="PERIPLASMIC BINDING COMPONENT OF ABC TRANSPORTER"/>
    <property type="match status" value="1"/>
</dbReference>
<dbReference type="PANTHER" id="PTHR30290:SF10">
    <property type="entry name" value="PERIPLASMIC OLIGOPEPTIDE-BINDING PROTEIN-RELATED"/>
    <property type="match status" value="1"/>
</dbReference>
<accession>A0A6N0I3K6</accession>
<dbReference type="AlphaFoldDB" id="A0A6N0I3K6"/>
<proteinExistence type="inferred from homology"/>
<dbReference type="FunFam" id="3.90.76.10:FF:000001">
    <property type="entry name" value="Oligopeptide ABC transporter substrate-binding protein"/>
    <property type="match status" value="1"/>
</dbReference>
<evidence type="ECO:0000256" key="4">
    <source>
        <dbReference type="ARBA" id="ARBA00022729"/>
    </source>
</evidence>
<dbReference type="Gene3D" id="3.90.76.10">
    <property type="entry name" value="Dipeptide-binding Protein, Domain 1"/>
    <property type="match status" value="1"/>
</dbReference>
<dbReference type="InterPro" id="IPR039424">
    <property type="entry name" value="SBP_5"/>
</dbReference>
<name>A0A6N0I3K6_STAHO</name>
<evidence type="ECO:0000259" key="6">
    <source>
        <dbReference type="Pfam" id="PF00496"/>
    </source>
</evidence>
<evidence type="ECO:0000256" key="3">
    <source>
        <dbReference type="ARBA" id="ARBA00022448"/>
    </source>
</evidence>
<dbReference type="RefSeq" id="WP_368560532.1">
    <property type="nucleotide sequence ID" value="NZ_JASBLZ010000001.1"/>
</dbReference>
<dbReference type="GO" id="GO:0043190">
    <property type="term" value="C:ATP-binding cassette (ABC) transporter complex"/>
    <property type="evidence" value="ECO:0007669"/>
    <property type="project" value="InterPro"/>
</dbReference>
<dbReference type="SUPFAM" id="SSF53850">
    <property type="entry name" value="Periplasmic binding protein-like II"/>
    <property type="match status" value="1"/>
</dbReference>
<gene>
    <name evidence="7" type="ORF">FOB69_08270</name>
</gene>
<dbReference type="Gene3D" id="3.40.190.10">
    <property type="entry name" value="Periplasmic binding protein-like II"/>
    <property type="match status" value="1"/>
</dbReference>
<comment type="similarity">
    <text evidence="2">Belongs to the bacterial solute-binding protein 5 family.</text>
</comment>